<reference evidence="2" key="1">
    <citation type="submission" date="2020-01" db="EMBL/GenBank/DDBJ databases">
        <authorList>
            <person name="Meier V. D."/>
            <person name="Meier V D."/>
        </authorList>
    </citation>
    <scope>NUCLEOTIDE SEQUENCE</scope>
    <source>
        <strain evidence="2">HLG_WM_MAG_09</strain>
    </source>
</reference>
<dbReference type="Pfam" id="PF00563">
    <property type="entry name" value="EAL"/>
    <property type="match status" value="1"/>
</dbReference>
<dbReference type="InterPro" id="IPR035919">
    <property type="entry name" value="EAL_sf"/>
</dbReference>
<accession>A0A6S6U5A5</accession>
<sequence length="529" mass="59793">MNQHVMRCLVIKQNGGGQSNLEAALRRSHFKPEYQYINNSTELYQCLEYLPALLFCPGSMSAAQREQLTKVVYKWAPDCIVAYSSVNQWSGLSKDLNRVATCTLTTGKPAELWQQLDYLLAYAQMKSEFRDCKHLLNIIEQRNQWLVEYSREAVAYISGNQHLYVNAVYMNLFGFDTELGALNASVLKLVLPAHQQAFSSLSRESERKAALPNKVLLHMCSSGKKARPFRAEVRFIPAVFRGQRCIQLHVHPLVDSSADGTKSTKLTAPDPWTVRLPATQNNAVKKAKKSVGQSVKKVVVRENHNRLKVDFKELLNLKGSSNLAAFMVQPYLKQSGEKISGRQLQSKLNDRARQVLNEQCLEAAVRYLYKRFSHPLKHLVWVELGEWVFTDSKRLEWLLNFLNKNKKINTTLVISLDVGSCTRLRESAVKVLPLLQSTGVKIALDGVRQLMPEVLAIQNISQAILLRTHPDLLKETRESGVISEALNQVLQFQQASIVVDGVRDVSTMNLLCDSDAGYLYGDVLDKFSR</sequence>
<dbReference type="EMBL" id="CACVAT010000461">
    <property type="protein sequence ID" value="CAA6828196.1"/>
    <property type="molecule type" value="Genomic_DNA"/>
</dbReference>
<name>A0A6S6U5A5_9GAMM</name>
<protein>
    <recommendedName>
        <fullName evidence="1">EAL domain-containing protein</fullName>
    </recommendedName>
</protein>
<dbReference type="SUPFAM" id="SSF141868">
    <property type="entry name" value="EAL domain-like"/>
    <property type="match status" value="1"/>
</dbReference>
<dbReference type="AlphaFoldDB" id="A0A6S6U5A5"/>
<proteinExistence type="predicted"/>
<evidence type="ECO:0000313" key="2">
    <source>
        <dbReference type="EMBL" id="CAA6828196.1"/>
    </source>
</evidence>
<dbReference type="InterPro" id="IPR001633">
    <property type="entry name" value="EAL_dom"/>
</dbReference>
<evidence type="ECO:0000259" key="1">
    <source>
        <dbReference type="Pfam" id="PF00563"/>
    </source>
</evidence>
<gene>
    <name evidence="2" type="ORF">HELGO_WM49764</name>
</gene>
<feature type="domain" description="EAL" evidence="1">
    <location>
        <begin position="348"/>
        <end position="524"/>
    </location>
</feature>
<organism evidence="2">
    <name type="scientific">uncultured Thiotrichaceae bacterium</name>
    <dbReference type="NCBI Taxonomy" id="298394"/>
    <lineage>
        <taxon>Bacteria</taxon>
        <taxon>Pseudomonadati</taxon>
        <taxon>Pseudomonadota</taxon>
        <taxon>Gammaproteobacteria</taxon>
        <taxon>Thiotrichales</taxon>
        <taxon>Thiotrichaceae</taxon>
        <taxon>environmental samples</taxon>
    </lineage>
</organism>
<dbReference type="Gene3D" id="3.20.20.450">
    <property type="entry name" value="EAL domain"/>
    <property type="match status" value="1"/>
</dbReference>